<evidence type="ECO:0000313" key="3">
    <source>
        <dbReference type="Proteomes" id="UP000241394"/>
    </source>
</evidence>
<evidence type="ECO:0000313" key="2">
    <source>
        <dbReference type="EMBL" id="PSS18031.1"/>
    </source>
</evidence>
<dbReference type="PANTHER" id="PTHR36328:SF7">
    <property type="entry name" value="TRANSMEMBRANE PROTEIN"/>
    <property type="match status" value="1"/>
</dbReference>
<keyword evidence="2" id="KW-0808">Transferase</keyword>
<name>A0A2R6R084_ACTCC</name>
<feature type="signal peptide" evidence="1">
    <location>
        <begin position="1"/>
        <end position="28"/>
    </location>
</feature>
<dbReference type="OMA" id="QCECCAP"/>
<dbReference type="OrthoDB" id="1676487at2759"/>
<dbReference type="Gramene" id="PSS18031">
    <property type="protein sequence ID" value="PSS18031"/>
    <property type="gene ID" value="CEY00_Acc12735"/>
</dbReference>
<proteinExistence type="predicted"/>
<reference evidence="3" key="2">
    <citation type="journal article" date="2018" name="BMC Genomics">
        <title>A manually annotated Actinidia chinensis var. chinensis (kiwifruit) genome highlights the challenges associated with draft genomes and gene prediction in plants.</title>
        <authorList>
            <person name="Pilkington S.M."/>
            <person name="Crowhurst R."/>
            <person name="Hilario E."/>
            <person name="Nardozza S."/>
            <person name="Fraser L."/>
            <person name="Peng Y."/>
            <person name="Gunaseelan K."/>
            <person name="Simpson R."/>
            <person name="Tahir J."/>
            <person name="Deroles S.C."/>
            <person name="Templeton K."/>
            <person name="Luo Z."/>
            <person name="Davy M."/>
            <person name="Cheng C."/>
            <person name="McNeilage M."/>
            <person name="Scaglione D."/>
            <person name="Liu Y."/>
            <person name="Zhang Q."/>
            <person name="Datson P."/>
            <person name="De Silva N."/>
            <person name="Gardiner S.E."/>
            <person name="Bassett H."/>
            <person name="Chagne D."/>
            <person name="McCallum J."/>
            <person name="Dzierzon H."/>
            <person name="Deng C."/>
            <person name="Wang Y.Y."/>
            <person name="Barron L."/>
            <person name="Manako K."/>
            <person name="Bowen J."/>
            <person name="Foster T.M."/>
            <person name="Erridge Z.A."/>
            <person name="Tiffin H."/>
            <person name="Waite C.N."/>
            <person name="Davies K.M."/>
            <person name="Grierson E.P."/>
            <person name="Laing W.A."/>
            <person name="Kirk R."/>
            <person name="Chen X."/>
            <person name="Wood M."/>
            <person name="Montefiori M."/>
            <person name="Brummell D.A."/>
            <person name="Schwinn K.E."/>
            <person name="Catanach A."/>
            <person name="Fullerton C."/>
            <person name="Li D."/>
            <person name="Meiyalaghan S."/>
            <person name="Nieuwenhuizen N."/>
            <person name="Read N."/>
            <person name="Prakash R."/>
            <person name="Hunter D."/>
            <person name="Zhang H."/>
            <person name="McKenzie M."/>
            <person name="Knabel M."/>
            <person name="Harris A."/>
            <person name="Allan A.C."/>
            <person name="Gleave A."/>
            <person name="Chen A."/>
            <person name="Janssen B.J."/>
            <person name="Plunkett B."/>
            <person name="Ampomah-Dwamena C."/>
            <person name="Voogd C."/>
            <person name="Leif D."/>
            <person name="Lafferty D."/>
            <person name="Souleyre E.J.F."/>
            <person name="Varkonyi-Gasic E."/>
            <person name="Gambi F."/>
            <person name="Hanley J."/>
            <person name="Yao J.L."/>
            <person name="Cheung J."/>
            <person name="David K.M."/>
            <person name="Warren B."/>
            <person name="Marsh K."/>
            <person name="Snowden K.C."/>
            <person name="Lin-Wang K."/>
            <person name="Brian L."/>
            <person name="Martinez-Sanchez M."/>
            <person name="Wang M."/>
            <person name="Ileperuma N."/>
            <person name="Macnee N."/>
            <person name="Campin R."/>
            <person name="McAtee P."/>
            <person name="Drummond R.S.M."/>
            <person name="Espley R.V."/>
            <person name="Ireland H.S."/>
            <person name="Wu R."/>
            <person name="Atkinson R.G."/>
            <person name="Karunairetnam S."/>
            <person name="Bulley S."/>
            <person name="Chunkath S."/>
            <person name="Hanley Z."/>
            <person name="Storey R."/>
            <person name="Thrimawithana A.H."/>
            <person name="Thomson S."/>
            <person name="David C."/>
            <person name="Testolin R."/>
            <person name="Huang H."/>
            <person name="Hellens R.P."/>
            <person name="Schaffer R.J."/>
        </authorList>
    </citation>
    <scope>NUCLEOTIDE SEQUENCE [LARGE SCALE GENOMIC DNA]</scope>
    <source>
        <strain evidence="3">cv. Red5</strain>
    </source>
</reference>
<dbReference type="GO" id="GO:0016740">
    <property type="term" value="F:transferase activity"/>
    <property type="evidence" value="ECO:0007669"/>
    <property type="project" value="UniProtKB-KW"/>
</dbReference>
<accession>A0A2R6R084</accession>
<keyword evidence="1" id="KW-0732">Signal</keyword>
<gene>
    <name evidence="2" type="ORF">CEY00_Acc12735</name>
</gene>
<keyword evidence="3" id="KW-1185">Reference proteome</keyword>
<reference evidence="2 3" key="1">
    <citation type="submission" date="2017-07" db="EMBL/GenBank/DDBJ databases">
        <title>An improved, manually edited Actinidia chinensis var. chinensis (kiwifruit) genome highlights the challenges associated with draft genomes and gene prediction in plants.</title>
        <authorList>
            <person name="Pilkington S."/>
            <person name="Crowhurst R."/>
            <person name="Hilario E."/>
            <person name="Nardozza S."/>
            <person name="Fraser L."/>
            <person name="Peng Y."/>
            <person name="Gunaseelan K."/>
            <person name="Simpson R."/>
            <person name="Tahir J."/>
            <person name="Deroles S."/>
            <person name="Templeton K."/>
            <person name="Luo Z."/>
            <person name="Davy M."/>
            <person name="Cheng C."/>
            <person name="Mcneilage M."/>
            <person name="Scaglione D."/>
            <person name="Liu Y."/>
            <person name="Zhang Q."/>
            <person name="Datson P."/>
            <person name="De Silva N."/>
            <person name="Gardiner S."/>
            <person name="Bassett H."/>
            <person name="Chagne D."/>
            <person name="Mccallum J."/>
            <person name="Dzierzon H."/>
            <person name="Deng C."/>
            <person name="Wang Y.-Y."/>
            <person name="Barron N."/>
            <person name="Manako K."/>
            <person name="Bowen J."/>
            <person name="Foster T."/>
            <person name="Erridge Z."/>
            <person name="Tiffin H."/>
            <person name="Waite C."/>
            <person name="Davies K."/>
            <person name="Grierson E."/>
            <person name="Laing W."/>
            <person name="Kirk R."/>
            <person name="Chen X."/>
            <person name="Wood M."/>
            <person name="Montefiori M."/>
            <person name="Brummell D."/>
            <person name="Schwinn K."/>
            <person name="Catanach A."/>
            <person name="Fullerton C."/>
            <person name="Li D."/>
            <person name="Meiyalaghan S."/>
            <person name="Nieuwenhuizen N."/>
            <person name="Read N."/>
            <person name="Prakash R."/>
            <person name="Hunter D."/>
            <person name="Zhang H."/>
            <person name="Mckenzie M."/>
            <person name="Knabel M."/>
            <person name="Harris A."/>
            <person name="Allan A."/>
            <person name="Chen A."/>
            <person name="Janssen B."/>
            <person name="Plunkett B."/>
            <person name="Dwamena C."/>
            <person name="Voogd C."/>
            <person name="Leif D."/>
            <person name="Lafferty D."/>
            <person name="Souleyre E."/>
            <person name="Varkonyi-Gasic E."/>
            <person name="Gambi F."/>
            <person name="Hanley J."/>
            <person name="Yao J.-L."/>
            <person name="Cheung J."/>
            <person name="David K."/>
            <person name="Warren B."/>
            <person name="Marsh K."/>
            <person name="Snowden K."/>
            <person name="Lin-Wang K."/>
            <person name="Brian L."/>
            <person name="Martinez-Sanchez M."/>
            <person name="Wang M."/>
            <person name="Ileperuma N."/>
            <person name="Macnee N."/>
            <person name="Campin R."/>
            <person name="Mcatee P."/>
            <person name="Drummond R."/>
            <person name="Espley R."/>
            <person name="Ireland H."/>
            <person name="Wu R."/>
            <person name="Atkinson R."/>
            <person name="Karunairetnam S."/>
            <person name="Bulley S."/>
            <person name="Chunkath S."/>
            <person name="Hanley Z."/>
            <person name="Storey R."/>
            <person name="Thrimawithana A."/>
            <person name="Thomson S."/>
            <person name="David C."/>
            <person name="Testolin R."/>
        </authorList>
    </citation>
    <scope>NUCLEOTIDE SEQUENCE [LARGE SCALE GENOMIC DNA]</scope>
    <source>
        <strain evidence="3">cv. Red5</strain>
        <tissue evidence="2">Young leaf</tissue>
    </source>
</reference>
<evidence type="ECO:0000256" key="1">
    <source>
        <dbReference type="SAM" id="SignalP"/>
    </source>
</evidence>
<sequence length="66" mass="6983">MANYFPKSMGVTLLIFAIILNPVLPCKAAQVAHRDLLAKPPPPLLLCPDCVCCEPAPPGSCCRCGC</sequence>
<organism evidence="2 3">
    <name type="scientific">Actinidia chinensis var. chinensis</name>
    <name type="common">Chinese soft-hair kiwi</name>
    <dbReference type="NCBI Taxonomy" id="1590841"/>
    <lineage>
        <taxon>Eukaryota</taxon>
        <taxon>Viridiplantae</taxon>
        <taxon>Streptophyta</taxon>
        <taxon>Embryophyta</taxon>
        <taxon>Tracheophyta</taxon>
        <taxon>Spermatophyta</taxon>
        <taxon>Magnoliopsida</taxon>
        <taxon>eudicotyledons</taxon>
        <taxon>Gunneridae</taxon>
        <taxon>Pentapetalae</taxon>
        <taxon>asterids</taxon>
        <taxon>Ericales</taxon>
        <taxon>Actinidiaceae</taxon>
        <taxon>Actinidia</taxon>
    </lineage>
</organism>
<dbReference type="InParanoid" id="A0A2R6R084"/>
<protein>
    <submittedName>
        <fullName evidence="2">GDP polyribonucleotidyltransferase</fullName>
    </submittedName>
</protein>
<dbReference type="PANTHER" id="PTHR36328">
    <property type="entry name" value="TRANSMEMBRANE PROTEIN"/>
    <property type="match status" value="1"/>
</dbReference>
<comment type="caution">
    <text evidence="2">The sequence shown here is derived from an EMBL/GenBank/DDBJ whole genome shotgun (WGS) entry which is preliminary data.</text>
</comment>
<dbReference type="EMBL" id="NKQK01000011">
    <property type="protein sequence ID" value="PSS18031.1"/>
    <property type="molecule type" value="Genomic_DNA"/>
</dbReference>
<dbReference type="Proteomes" id="UP000241394">
    <property type="component" value="Chromosome LG11"/>
</dbReference>
<feature type="chain" id="PRO_5015348473" evidence="1">
    <location>
        <begin position="29"/>
        <end position="66"/>
    </location>
</feature>
<dbReference type="AlphaFoldDB" id="A0A2R6R084"/>
<dbReference type="STRING" id="1590841.A0A2R6R084"/>